<feature type="transmembrane region" description="Helical" evidence="2">
    <location>
        <begin position="53"/>
        <end position="73"/>
    </location>
</feature>
<evidence type="ECO:0000256" key="1">
    <source>
        <dbReference type="SAM" id="MobiDB-lite"/>
    </source>
</evidence>
<dbReference type="Pfam" id="PF10003">
    <property type="entry name" value="DUF2244"/>
    <property type="match status" value="1"/>
</dbReference>
<keyword evidence="2" id="KW-0812">Transmembrane</keyword>
<gene>
    <name evidence="3" type="ORF">BOW52_04605</name>
</gene>
<protein>
    <recommendedName>
        <fullName evidence="5">DUF2244 domain-containing protein</fullName>
    </recommendedName>
</protein>
<sequence length="169" mass="18917">MLTSKHSAATREHSIIVQPNASLNRQSAMLFFVGISLVSLLIVVRFAMLGAWIILPFSLAELSLLGFCLLKVLKSNQRMESIHIKNDTVTVTRKDAVNEDSTQFHRYWVQLVSNVDKSSVWRPARLLLRSHGRSREIGNFINNEEKKSSKSISGSHCATAPQPENKESG</sequence>
<evidence type="ECO:0000313" key="3">
    <source>
        <dbReference type="EMBL" id="OOZ41430.1"/>
    </source>
</evidence>
<evidence type="ECO:0000256" key="2">
    <source>
        <dbReference type="SAM" id="Phobius"/>
    </source>
</evidence>
<evidence type="ECO:0008006" key="5">
    <source>
        <dbReference type="Google" id="ProtNLM"/>
    </source>
</evidence>
<feature type="transmembrane region" description="Helical" evidence="2">
    <location>
        <begin position="28"/>
        <end position="47"/>
    </location>
</feature>
<keyword evidence="4" id="KW-1185">Reference proteome</keyword>
<dbReference type="EMBL" id="MPRK01000062">
    <property type="protein sequence ID" value="OOZ41430.1"/>
    <property type="molecule type" value="Genomic_DNA"/>
</dbReference>
<dbReference type="Proteomes" id="UP000190198">
    <property type="component" value="Unassembled WGS sequence"/>
</dbReference>
<organism evidence="3 4">
    <name type="scientific">Solemya elarraichensis gill symbiont</name>
    <dbReference type="NCBI Taxonomy" id="1918949"/>
    <lineage>
        <taxon>Bacteria</taxon>
        <taxon>Pseudomonadati</taxon>
        <taxon>Pseudomonadota</taxon>
        <taxon>Gammaproteobacteria</taxon>
        <taxon>sulfur-oxidizing symbionts</taxon>
    </lineage>
</organism>
<dbReference type="InterPro" id="IPR019253">
    <property type="entry name" value="DUF2244_TM"/>
</dbReference>
<feature type="region of interest" description="Disordered" evidence="1">
    <location>
        <begin position="145"/>
        <end position="169"/>
    </location>
</feature>
<name>A0A1T2L8P0_9GAMM</name>
<comment type="caution">
    <text evidence="3">The sequence shown here is derived from an EMBL/GenBank/DDBJ whole genome shotgun (WGS) entry which is preliminary data.</text>
</comment>
<keyword evidence="2" id="KW-0472">Membrane</keyword>
<dbReference type="OrthoDB" id="7062615at2"/>
<dbReference type="AlphaFoldDB" id="A0A1T2L8P0"/>
<proteinExistence type="predicted"/>
<reference evidence="3 4" key="1">
    <citation type="submission" date="2016-11" db="EMBL/GenBank/DDBJ databases">
        <title>Mixed transmission modes and dynamic genome evolution in an obligate animal-bacterial symbiosis.</title>
        <authorList>
            <person name="Russell S.L."/>
            <person name="Corbett-Detig R.B."/>
            <person name="Cavanaugh C.M."/>
        </authorList>
    </citation>
    <scope>NUCLEOTIDE SEQUENCE [LARGE SCALE GENOMIC DNA]</scope>
    <source>
        <strain evidence="3">Sp-SM6</strain>
    </source>
</reference>
<keyword evidence="2" id="KW-1133">Transmembrane helix</keyword>
<dbReference type="RefSeq" id="WP_078476662.1">
    <property type="nucleotide sequence ID" value="NZ_MPRK01000062.1"/>
</dbReference>
<accession>A0A1T2L8P0</accession>
<evidence type="ECO:0000313" key="4">
    <source>
        <dbReference type="Proteomes" id="UP000190198"/>
    </source>
</evidence>